<accession>A0A2N1MQU2</accession>
<organism evidence="2 3">
    <name type="scientific">Rhizophagus irregularis</name>
    <dbReference type="NCBI Taxonomy" id="588596"/>
    <lineage>
        <taxon>Eukaryota</taxon>
        <taxon>Fungi</taxon>
        <taxon>Fungi incertae sedis</taxon>
        <taxon>Mucoromycota</taxon>
        <taxon>Glomeromycotina</taxon>
        <taxon>Glomeromycetes</taxon>
        <taxon>Glomerales</taxon>
        <taxon>Glomeraceae</taxon>
        <taxon>Rhizophagus</taxon>
    </lineage>
</organism>
<feature type="compositionally biased region" description="Basic and acidic residues" evidence="1">
    <location>
        <begin position="7"/>
        <end position="51"/>
    </location>
</feature>
<evidence type="ECO:0000313" key="2">
    <source>
        <dbReference type="EMBL" id="PKK63992.1"/>
    </source>
</evidence>
<gene>
    <name evidence="2" type="ORF">RhiirC2_757438</name>
</gene>
<reference evidence="2 3" key="1">
    <citation type="submission" date="2016-04" db="EMBL/GenBank/DDBJ databases">
        <title>Genome analyses suggest a sexual origin of heterokaryosis in a supposedly ancient asexual fungus.</title>
        <authorList>
            <person name="Ropars J."/>
            <person name="Sedzielewska K."/>
            <person name="Noel J."/>
            <person name="Charron P."/>
            <person name="Farinelli L."/>
            <person name="Marton T."/>
            <person name="Kruger M."/>
            <person name="Pelin A."/>
            <person name="Brachmann A."/>
            <person name="Corradi N."/>
        </authorList>
    </citation>
    <scope>NUCLEOTIDE SEQUENCE [LARGE SCALE GENOMIC DNA]</scope>
    <source>
        <strain evidence="2 3">C2</strain>
    </source>
</reference>
<evidence type="ECO:0000256" key="1">
    <source>
        <dbReference type="SAM" id="MobiDB-lite"/>
    </source>
</evidence>
<sequence>MKRRPKYREDRPKGGRKEKGLKENLMKRRPRQREDKPKGGRKEKGLKENLMKRSLFSNT</sequence>
<comment type="caution">
    <text evidence="2">The sequence shown here is derived from an EMBL/GenBank/DDBJ whole genome shotgun (WGS) entry which is preliminary data.</text>
</comment>
<name>A0A2N1MQU2_9GLOM</name>
<dbReference type="EMBL" id="LLXL01001527">
    <property type="protein sequence ID" value="PKK63992.1"/>
    <property type="molecule type" value="Genomic_DNA"/>
</dbReference>
<reference evidence="2 3" key="2">
    <citation type="submission" date="2017-10" db="EMBL/GenBank/DDBJ databases">
        <title>Extensive intraspecific genome diversity in a model arbuscular mycorrhizal fungus.</title>
        <authorList>
            <person name="Chen E.C.H."/>
            <person name="Morin E."/>
            <person name="Baudet D."/>
            <person name="Noel J."/>
            <person name="Ndikumana S."/>
            <person name="Charron P."/>
            <person name="St-Onge C."/>
            <person name="Giorgi J."/>
            <person name="Grigoriev I.V."/>
            <person name="Roux C."/>
            <person name="Martin F.M."/>
            <person name="Corradi N."/>
        </authorList>
    </citation>
    <scope>NUCLEOTIDE SEQUENCE [LARGE SCALE GENOMIC DNA]</scope>
    <source>
        <strain evidence="2 3">C2</strain>
    </source>
</reference>
<protein>
    <submittedName>
        <fullName evidence="2">Uncharacterized protein</fullName>
    </submittedName>
</protein>
<evidence type="ECO:0000313" key="3">
    <source>
        <dbReference type="Proteomes" id="UP000233469"/>
    </source>
</evidence>
<proteinExistence type="predicted"/>
<feature type="region of interest" description="Disordered" evidence="1">
    <location>
        <begin position="1"/>
        <end position="59"/>
    </location>
</feature>
<dbReference type="AlphaFoldDB" id="A0A2N1MQU2"/>
<dbReference type="Proteomes" id="UP000233469">
    <property type="component" value="Unassembled WGS sequence"/>
</dbReference>